<keyword evidence="2" id="KW-1185">Reference proteome</keyword>
<reference evidence="1" key="1">
    <citation type="submission" date="2022-06" db="EMBL/GenBank/DDBJ databases">
        <title>Fusarium solani species complex genomes reveal bases of compartmentalisation and animal pathogenesis.</title>
        <authorList>
            <person name="Tsai I.J."/>
        </authorList>
    </citation>
    <scope>NUCLEOTIDE SEQUENCE</scope>
    <source>
        <strain evidence="1">Fu6.1</strain>
    </source>
</reference>
<dbReference type="Proteomes" id="UP001065298">
    <property type="component" value="Chromosome 3"/>
</dbReference>
<proteinExistence type="predicted"/>
<evidence type="ECO:0000313" key="1">
    <source>
        <dbReference type="EMBL" id="KAI8675933.1"/>
    </source>
</evidence>
<protein>
    <submittedName>
        <fullName evidence="1">Uncharacterized protein</fullName>
    </submittedName>
</protein>
<evidence type="ECO:0000313" key="2">
    <source>
        <dbReference type="Proteomes" id="UP001065298"/>
    </source>
</evidence>
<comment type="caution">
    <text evidence="1">The sequence shown here is derived from an EMBL/GenBank/DDBJ whole genome shotgun (WGS) entry which is preliminary data.</text>
</comment>
<organism evidence="1 2">
    <name type="scientific">Fusarium keratoplasticum</name>
    <dbReference type="NCBI Taxonomy" id="1328300"/>
    <lineage>
        <taxon>Eukaryota</taxon>
        <taxon>Fungi</taxon>
        <taxon>Dikarya</taxon>
        <taxon>Ascomycota</taxon>
        <taxon>Pezizomycotina</taxon>
        <taxon>Sordariomycetes</taxon>
        <taxon>Hypocreomycetidae</taxon>
        <taxon>Hypocreales</taxon>
        <taxon>Nectriaceae</taxon>
        <taxon>Fusarium</taxon>
        <taxon>Fusarium solani species complex</taxon>
    </lineage>
</organism>
<dbReference type="EMBL" id="CM046505">
    <property type="protein sequence ID" value="KAI8675933.1"/>
    <property type="molecule type" value="Genomic_DNA"/>
</dbReference>
<name>A0ACC0R6V3_9HYPO</name>
<gene>
    <name evidence="1" type="ORF">NCS57_00496100</name>
</gene>
<sequence>MNLLLLPTEILLLILRLLGPAFFRCDTRRLMVSKWWYDLARLVLLRDLEFSAKSLPKFFRADMSSLVHQHTRTVNIAFDGIQDRKAVLSASPDVREKMVSDWTTNVANDLTSLAAILQDCRNLRSLKLEPRPNWRARSVFLRTWFSSDALVSLLSVAHLTCLEFDAVCTGIGGASSRPGSHICEDISALLPTLRRLRCRMRKICPRILKPAGEGTISSLEEVIINLNLGDLSPHAPLQHSYRCGIFVPGLASTWKEDMESAAKELANRMATPRVVKVLSRSVPGPQMECFDAIAQRRMLLAPDAAWEADGEEVVETTADEES</sequence>
<accession>A0ACC0R6V3</accession>